<organism evidence="1 2">
    <name type="scientific">Vaccinium darrowii</name>
    <dbReference type="NCBI Taxonomy" id="229202"/>
    <lineage>
        <taxon>Eukaryota</taxon>
        <taxon>Viridiplantae</taxon>
        <taxon>Streptophyta</taxon>
        <taxon>Embryophyta</taxon>
        <taxon>Tracheophyta</taxon>
        <taxon>Spermatophyta</taxon>
        <taxon>Magnoliopsida</taxon>
        <taxon>eudicotyledons</taxon>
        <taxon>Gunneridae</taxon>
        <taxon>Pentapetalae</taxon>
        <taxon>asterids</taxon>
        <taxon>Ericales</taxon>
        <taxon>Ericaceae</taxon>
        <taxon>Vaccinioideae</taxon>
        <taxon>Vaccinieae</taxon>
        <taxon>Vaccinium</taxon>
    </lineage>
</organism>
<proteinExistence type="predicted"/>
<dbReference type="Proteomes" id="UP000828048">
    <property type="component" value="Chromosome 1"/>
</dbReference>
<accession>A0ACB7XMJ1</accession>
<comment type="caution">
    <text evidence="1">The sequence shown here is derived from an EMBL/GenBank/DDBJ whole genome shotgun (WGS) entry which is preliminary data.</text>
</comment>
<evidence type="ECO:0000313" key="2">
    <source>
        <dbReference type="Proteomes" id="UP000828048"/>
    </source>
</evidence>
<protein>
    <submittedName>
        <fullName evidence="1">Uncharacterized protein</fullName>
    </submittedName>
</protein>
<dbReference type="EMBL" id="CM037151">
    <property type="protein sequence ID" value="KAH7842171.1"/>
    <property type="molecule type" value="Genomic_DNA"/>
</dbReference>
<reference evidence="1 2" key="1">
    <citation type="journal article" date="2021" name="Hortic Res">
        <title>High-quality reference genome and annotation aids understanding of berry development for evergreen blueberry (Vaccinium darrowii).</title>
        <authorList>
            <person name="Yu J."/>
            <person name="Hulse-Kemp A.M."/>
            <person name="Babiker E."/>
            <person name="Staton M."/>
        </authorList>
    </citation>
    <scope>NUCLEOTIDE SEQUENCE [LARGE SCALE GENOMIC DNA]</scope>
    <source>
        <strain evidence="2">cv. NJ 8807/NJ 8810</strain>
        <tissue evidence="1">Young leaf</tissue>
    </source>
</reference>
<keyword evidence="2" id="KW-1185">Reference proteome</keyword>
<sequence>MNRNDVIHHLPGGQVHDIKLLDQDFYGLILHLCAAIPEVGKHGIEFTDPDCNTRQSASYLPELPMKVNQRCNQILPRKWEVEGVLSRSNIYHALSDATLFSTYTNSSTSIELTQYLFVNLLLVSPSLDKFNLDVKDF</sequence>
<name>A0ACB7XMJ1_9ERIC</name>
<gene>
    <name evidence="1" type="ORF">Vadar_002239</name>
</gene>
<evidence type="ECO:0000313" key="1">
    <source>
        <dbReference type="EMBL" id="KAH7842171.1"/>
    </source>
</evidence>